<dbReference type="PANTHER" id="PTHR34502">
    <property type="entry name" value="DUF6594 DOMAIN-CONTAINING PROTEIN-RELATED"/>
    <property type="match status" value="1"/>
</dbReference>
<feature type="domain" description="DUF6594" evidence="2">
    <location>
        <begin position="11"/>
        <end position="281"/>
    </location>
</feature>
<reference evidence="3" key="1">
    <citation type="journal article" date="2020" name="Stud. Mycol.">
        <title>101 Dothideomycetes genomes: a test case for predicting lifestyles and emergence of pathogens.</title>
        <authorList>
            <person name="Haridas S."/>
            <person name="Albert R."/>
            <person name="Binder M."/>
            <person name="Bloem J."/>
            <person name="Labutti K."/>
            <person name="Salamov A."/>
            <person name="Andreopoulos B."/>
            <person name="Baker S."/>
            <person name="Barry K."/>
            <person name="Bills G."/>
            <person name="Bluhm B."/>
            <person name="Cannon C."/>
            <person name="Castanera R."/>
            <person name="Culley D."/>
            <person name="Daum C."/>
            <person name="Ezra D."/>
            <person name="Gonzalez J."/>
            <person name="Henrissat B."/>
            <person name="Kuo A."/>
            <person name="Liang C."/>
            <person name="Lipzen A."/>
            <person name="Lutzoni F."/>
            <person name="Magnuson J."/>
            <person name="Mondo S."/>
            <person name="Nolan M."/>
            <person name="Ohm R."/>
            <person name="Pangilinan J."/>
            <person name="Park H.-J."/>
            <person name="Ramirez L."/>
            <person name="Alfaro M."/>
            <person name="Sun H."/>
            <person name="Tritt A."/>
            <person name="Yoshinaga Y."/>
            <person name="Zwiers L.-H."/>
            <person name="Turgeon B."/>
            <person name="Goodwin S."/>
            <person name="Spatafora J."/>
            <person name="Crous P."/>
            <person name="Grigoriev I."/>
        </authorList>
    </citation>
    <scope>NUCLEOTIDE SEQUENCE</scope>
    <source>
        <strain evidence="3">CBS 675.92</strain>
    </source>
</reference>
<keyword evidence="1" id="KW-0812">Transmembrane</keyword>
<keyword evidence="4" id="KW-1185">Reference proteome</keyword>
<dbReference type="OrthoDB" id="5342093at2759"/>
<feature type="transmembrane region" description="Helical" evidence="1">
    <location>
        <begin position="220"/>
        <end position="241"/>
    </location>
</feature>
<evidence type="ECO:0000259" key="2">
    <source>
        <dbReference type="Pfam" id="PF20237"/>
    </source>
</evidence>
<protein>
    <recommendedName>
        <fullName evidence="2">DUF6594 domain-containing protein</fullName>
    </recommendedName>
</protein>
<sequence>MDPLKGHPAGYPKLAGRMGIMPTAAMFRRFGALNARNLLYFQSELMSLEKKLFKAEAEDSESDKGMKSKYAKSFFWLNTSTNVKDGELRDGDTTQRDLVMKMRELLRDYNHAIIQQATILKLKGPDPFDLHHIQNFLSCKTLGNHQLIGNDRSVWGSFEDRKSHSDELICLKSRGDTDSFSRWLGSKAVKWMKACGCLRFKGIDRKFGTASLGDASIFKVTFWVTSIIAASLPVVSIVVLIKVKELEARLSAIAAFNVLLSVCLTVFTDAKRTDVFVVTAA</sequence>
<dbReference type="InterPro" id="IPR046529">
    <property type="entry name" value="DUF6594"/>
</dbReference>
<evidence type="ECO:0000313" key="4">
    <source>
        <dbReference type="Proteomes" id="UP000800035"/>
    </source>
</evidence>
<evidence type="ECO:0000313" key="3">
    <source>
        <dbReference type="EMBL" id="KAF1950487.1"/>
    </source>
</evidence>
<dbReference type="Proteomes" id="UP000800035">
    <property type="component" value="Unassembled WGS sequence"/>
</dbReference>
<name>A0A6A5TNI2_9PLEO</name>
<accession>A0A6A5TNI2</accession>
<organism evidence="3 4">
    <name type="scientific">Byssothecium circinans</name>
    <dbReference type="NCBI Taxonomy" id="147558"/>
    <lineage>
        <taxon>Eukaryota</taxon>
        <taxon>Fungi</taxon>
        <taxon>Dikarya</taxon>
        <taxon>Ascomycota</taxon>
        <taxon>Pezizomycotina</taxon>
        <taxon>Dothideomycetes</taxon>
        <taxon>Pleosporomycetidae</taxon>
        <taxon>Pleosporales</taxon>
        <taxon>Massarineae</taxon>
        <taxon>Massarinaceae</taxon>
        <taxon>Byssothecium</taxon>
    </lineage>
</organism>
<evidence type="ECO:0000256" key="1">
    <source>
        <dbReference type="SAM" id="Phobius"/>
    </source>
</evidence>
<feature type="transmembrane region" description="Helical" evidence="1">
    <location>
        <begin position="248"/>
        <end position="267"/>
    </location>
</feature>
<keyword evidence="1" id="KW-0472">Membrane</keyword>
<gene>
    <name evidence="3" type="ORF">CC80DRAFT_482584</name>
</gene>
<dbReference type="AlphaFoldDB" id="A0A6A5TNI2"/>
<keyword evidence="1" id="KW-1133">Transmembrane helix</keyword>
<proteinExistence type="predicted"/>
<dbReference type="PANTHER" id="PTHR34502:SF5">
    <property type="entry name" value="DUF6594 DOMAIN-CONTAINING PROTEIN"/>
    <property type="match status" value="1"/>
</dbReference>
<dbReference type="EMBL" id="ML977025">
    <property type="protein sequence ID" value="KAF1950487.1"/>
    <property type="molecule type" value="Genomic_DNA"/>
</dbReference>
<dbReference type="Pfam" id="PF20237">
    <property type="entry name" value="DUF6594"/>
    <property type="match status" value="1"/>
</dbReference>